<evidence type="ECO:0000256" key="1">
    <source>
        <dbReference type="SAM" id="MobiDB-lite"/>
    </source>
</evidence>
<proteinExistence type="predicted"/>
<dbReference type="EMBL" id="MUJZ01040515">
    <property type="protein sequence ID" value="OTF75758.1"/>
    <property type="molecule type" value="Genomic_DNA"/>
</dbReference>
<feature type="compositionally biased region" description="Basic residues" evidence="1">
    <location>
        <begin position="89"/>
        <end position="100"/>
    </location>
</feature>
<feature type="compositionally biased region" description="Acidic residues" evidence="1">
    <location>
        <begin position="39"/>
        <end position="51"/>
    </location>
</feature>
<keyword evidence="3" id="KW-1185">Reference proteome</keyword>
<feature type="compositionally biased region" description="Basic and acidic residues" evidence="1">
    <location>
        <begin position="67"/>
        <end position="88"/>
    </location>
</feature>
<feature type="non-terminal residue" evidence="2">
    <location>
        <position position="125"/>
    </location>
</feature>
<dbReference type="Proteomes" id="UP000194236">
    <property type="component" value="Unassembled WGS sequence"/>
</dbReference>
<evidence type="ECO:0000313" key="2">
    <source>
        <dbReference type="EMBL" id="OTF75758.1"/>
    </source>
</evidence>
<gene>
    <name evidence="2" type="ORF">BLA29_014337</name>
</gene>
<feature type="compositionally biased region" description="Basic and acidic residues" evidence="1">
    <location>
        <begin position="101"/>
        <end position="111"/>
    </location>
</feature>
<sequence>IIEEKSDEDVIRTEIEETKLDVKTVKKTVKKTKRKESVTEEEEEKDKDITDETQVTVTEEIIELPGEEEKPEKMIKEKDEGKLEDDKPKKHSKKVIRRKSKPEFSEEKFEEPKSVVIEELIELKP</sequence>
<accession>A0A1Y3B739</accession>
<organism evidence="2 3">
    <name type="scientific">Euroglyphus maynei</name>
    <name type="common">Mayne's house dust mite</name>
    <dbReference type="NCBI Taxonomy" id="6958"/>
    <lineage>
        <taxon>Eukaryota</taxon>
        <taxon>Metazoa</taxon>
        <taxon>Ecdysozoa</taxon>
        <taxon>Arthropoda</taxon>
        <taxon>Chelicerata</taxon>
        <taxon>Arachnida</taxon>
        <taxon>Acari</taxon>
        <taxon>Acariformes</taxon>
        <taxon>Sarcoptiformes</taxon>
        <taxon>Astigmata</taxon>
        <taxon>Psoroptidia</taxon>
        <taxon>Analgoidea</taxon>
        <taxon>Pyroglyphidae</taxon>
        <taxon>Pyroglyphinae</taxon>
        <taxon>Euroglyphus</taxon>
    </lineage>
</organism>
<comment type="caution">
    <text evidence="2">The sequence shown here is derived from an EMBL/GenBank/DDBJ whole genome shotgun (WGS) entry which is preliminary data.</text>
</comment>
<evidence type="ECO:0000313" key="3">
    <source>
        <dbReference type="Proteomes" id="UP000194236"/>
    </source>
</evidence>
<protein>
    <submittedName>
        <fullName evidence="2">Uncharacterized protein</fullName>
    </submittedName>
</protein>
<feature type="non-terminal residue" evidence="2">
    <location>
        <position position="1"/>
    </location>
</feature>
<reference evidence="2 3" key="1">
    <citation type="submission" date="2017-03" db="EMBL/GenBank/DDBJ databases">
        <title>Genome Survey of Euroglyphus maynei.</title>
        <authorList>
            <person name="Arlian L.G."/>
            <person name="Morgan M.S."/>
            <person name="Rider S.D."/>
        </authorList>
    </citation>
    <scope>NUCLEOTIDE SEQUENCE [LARGE SCALE GENOMIC DNA]</scope>
    <source>
        <strain evidence="2">Arlian Lab</strain>
        <tissue evidence="2">Whole body</tissue>
    </source>
</reference>
<name>A0A1Y3B739_EURMA</name>
<dbReference type="AlphaFoldDB" id="A0A1Y3B739"/>
<feature type="region of interest" description="Disordered" evidence="1">
    <location>
        <begin position="31"/>
        <end position="111"/>
    </location>
</feature>